<comment type="caution">
    <text evidence="1">The sequence shown here is derived from an EMBL/GenBank/DDBJ whole genome shotgun (WGS) entry which is preliminary data.</text>
</comment>
<evidence type="ECO:0000313" key="1">
    <source>
        <dbReference type="EMBL" id="CAG7827180.1"/>
    </source>
</evidence>
<evidence type="ECO:0000313" key="2">
    <source>
        <dbReference type="Proteomes" id="UP000708208"/>
    </source>
</evidence>
<dbReference type="AlphaFoldDB" id="A0A8J2LS64"/>
<proteinExistence type="predicted"/>
<gene>
    <name evidence="1" type="ORF">AFUS01_LOCUS37179</name>
</gene>
<dbReference type="EMBL" id="CAJVCH010542527">
    <property type="protein sequence ID" value="CAG7827180.1"/>
    <property type="molecule type" value="Genomic_DNA"/>
</dbReference>
<sequence>LGIGIVGWKICVGIGFVTESATVRICSGMSSPGAFHNCR</sequence>
<accession>A0A8J2LS64</accession>
<reference evidence="1" key="1">
    <citation type="submission" date="2021-06" db="EMBL/GenBank/DDBJ databases">
        <authorList>
            <person name="Hodson N. C."/>
            <person name="Mongue J. A."/>
            <person name="Jaron S. K."/>
        </authorList>
    </citation>
    <scope>NUCLEOTIDE SEQUENCE</scope>
</reference>
<protein>
    <submittedName>
        <fullName evidence="1">Uncharacterized protein</fullName>
    </submittedName>
</protein>
<keyword evidence="2" id="KW-1185">Reference proteome</keyword>
<dbReference type="Proteomes" id="UP000708208">
    <property type="component" value="Unassembled WGS sequence"/>
</dbReference>
<feature type="non-terminal residue" evidence="1">
    <location>
        <position position="1"/>
    </location>
</feature>
<name>A0A8J2LS64_9HEXA</name>
<organism evidence="1 2">
    <name type="scientific">Allacma fusca</name>
    <dbReference type="NCBI Taxonomy" id="39272"/>
    <lineage>
        <taxon>Eukaryota</taxon>
        <taxon>Metazoa</taxon>
        <taxon>Ecdysozoa</taxon>
        <taxon>Arthropoda</taxon>
        <taxon>Hexapoda</taxon>
        <taxon>Collembola</taxon>
        <taxon>Symphypleona</taxon>
        <taxon>Sminthuridae</taxon>
        <taxon>Allacma</taxon>
    </lineage>
</organism>